<dbReference type="Pfam" id="PF00126">
    <property type="entry name" value="HTH_1"/>
    <property type="match status" value="1"/>
</dbReference>
<dbReference type="InterPro" id="IPR005119">
    <property type="entry name" value="LysR_subst-bd"/>
</dbReference>
<dbReference type="InterPro" id="IPR000847">
    <property type="entry name" value="LysR_HTH_N"/>
</dbReference>
<evidence type="ECO:0000256" key="1">
    <source>
        <dbReference type="ARBA" id="ARBA00009437"/>
    </source>
</evidence>
<dbReference type="InterPro" id="IPR036390">
    <property type="entry name" value="WH_DNA-bd_sf"/>
</dbReference>
<dbReference type="CDD" id="cd05466">
    <property type="entry name" value="PBP2_LTTR_substrate"/>
    <property type="match status" value="1"/>
</dbReference>
<accession>A0A7W8FW83</accession>
<dbReference type="AlphaFoldDB" id="A0A7W8FW83"/>
<protein>
    <submittedName>
        <fullName evidence="6">DNA-binding transcriptional LysR family regulator</fullName>
    </submittedName>
</protein>
<dbReference type="Proteomes" id="UP000539953">
    <property type="component" value="Unassembled WGS sequence"/>
</dbReference>
<evidence type="ECO:0000313" key="6">
    <source>
        <dbReference type="EMBL" id="MBB5182966.1"/>
    </source>
</evidence>
<keyword evidence="7" id="KW-1185">Reference proteome</keyword>
<evidence type="ECO:0000256" key="4">
    <source>
        <dbReference type="ARBA" id="ARBA00023163"/>
    </source>
</evidence>
<dbReference type="PANTHER" id="PTHR30346">
    <property type="entry name" value="TRANSCRIPTIONAL DUAL REGULATOR HCAR-RELATED"/>
    <property type="match status" value="1"/>
</dbReference>
<comment type="caution">
    <text evidence="6">The sequence shown here is derived from an EMBL/GenBank/DDBJ whole genome shotgun (WGS) entry which is preliminary data.</text>
</comment>
<keyword evidence="3 6" id="KW-0238">DNA-binding</keyword>
<reference evidence="6 7" key="1">
    <citation type="submission" date="2020-08" db="EMBL/GenBank/DDBJ databases">
        <title>Genomic Encyclopedia of Type Strains, Phase IV (KMG-IV): sequencing the most valuable type-strain genomes for metagenomic binning, comparative biology and taxonomic classification.</title>
        <authorList>
            <person name="Goeker M."/>
        </authorList>
    </citation>
    <scope>NUCLEOTIDE SEQUENCE [LARGE SCALE GENOMIC DNA]</scope>
    <source>
        <strain evidence="6 7">DSM 25799</strain>
    </source>
</reference>
<dbReference type="SUPFAM" id="SSF53850">
    <property type="entry name" value="Periplasmic binding protein-like II"/>
    <property type="match status" value="1"/>
</dbReference>
<dbReference type="Gene3D" id="1.10.10.10">
    <property type="entry name" value="Winged helix-like DNA-binding domain superfamily/Winged helix DNA-binding domain"/>
    <property type="match status" value="1"/>
</dbReference>
<dbReference type="PROSITE" id="PS50931">
    <property type="entry name" value="HTH_LYSR"/>
    <property type="match status" value="1"/>
</dbReference>
<proteinExistence type="inferred from homology"/>
<keyword evidence="4" id="KW-0804">Transcription</keyword>
<comment type="similarity">
    <text evidence="1">Belongs to the LysR transcriptional regulatory family.</text>
</comment>
<dbReference type="Gene3D" id="3.40.190.10">
    <property type="entry name" value="Periplasmic binding protein-like II"/>
    <property type="match status" value="2"/>
</dbReference>
<dbReference type="GO" id="GO:0003677">
    <property type="term" value="F:DNA binding"/>
    <property type="evidence" value="ECO:0007669"/>
    <property type="project" value="UniProtKB-KW"/>
</dbReference>
<dbReference type="GO" id="GO:0032993">
    <property type="term" value="C:protein-DNA complex"/>
    <property type="evidence" value="ECO:0007669"/>
    <property type="project" value="TreeGrafter"/>
</dbReference>
<dbReference type="SUPFAM" id="SSF46785">
    <property type="entry name" value="Winged helix' DNA-binding domain"/>
    <property type="match status" value="1"/>
</dbReference>
<keyword evidence="2" id="KW-0805">Transcription regulation</keyword>
<gene>
    <name evidence="6" type="ORF">HNQ47_000986</name>
</gene>
<dbReference type="PANTHER" id="PTHR30346:SF0">
    <property type="entry name" value="HCA OPERON TRANSCRIPTIONAL ACTIVATOR HCAR"/>
    <property type="match status" value="1"/>
</dbReference>
<sequence>MLTYEEMQYFVAFAQDGTLTKVAEQFTISQPTITRAMKKAEETFGVPLFDRTKNSISLNECGKLAARELSILLKQTDDVLFRVRAYDKANRTIAIGSAAAVEIPGLIQALTRRFPEKSISTELKMPDELIQGLEQNTYQLIILPYVPESNSYSVRKIGEEHLMFLLPKSHKYAHRKSLSLAEMNGENLLLYSEIGFWADLVRKAMPDSRFLVQNERYSFSELIENSILPCFVTDLTNTQYKDRVAVPISDEAVNVTYYLVCKKSMRREYAAVFD</sequence>
<dbReference type="InterPro" id="IPR036388">
    <property type="entry name" value="WH-like_DNA-bd_sf"/>
</dbReference>
<feature type="domain" description="HTH lysR-type" evidence="5">
    <location>
        <begin position="2"/>
        <end position="59"/>
    </location>
</feature>
<evidence type="ECO:0000256" key="3">
    <source>
        <dbReference type="ARBA" id="ARBA00023125"/>
    </source>
</evidence>
<name>A0A7W8FW83_9FIRM</name>
<evidence type="ECO:0000313" key="7">
    <source>
        <dbReference type="Proteomes" id="UP000539953"/>
    </source>
</evidence>
<dbReference type="GO" id="GO:0003700">
    <property type="term" value="F:DNA-binding transcription factor activity"/>
    <property type="evidence" value="ECO:0007669"/>
    <property type="project" value="InterPro"/>
</dbReference>
<dbReference type="RefSeq" id="WP_221248028.1">
    <property type="nucleotide sequence ID" value="NZ_JACHHK010000003.1"/>
</dbReference>
<organism evidence="6 7">
    <name type="scientific">Catenisphaera adipataccumulans</name>
    <dbReference type="NCBI Taxonomy" id="700500"/>
    <lineage>
        <taxon>Bacteria</taxon>
        <taxon>Bacillati</taxon>
        <taxon>Bacillota</taxon>
        <taxon>Erysipelotrichia</taxon>
        <taxon>Erysipelotrichales</taxon>
        <taxon>Erysipelotrichaceae</taxon>
        <taxon>Catenisphaera</taxon>
    </lineage>
</organism>
<evidence type="ECO:0000259" key="5">
    <source>
        <dbReference type="PROSITE" id="PS50931"/>
    </source>
</evidence>
<evidence type="ECO:0000256" key="2">
    <source>
        <dbReference type="ARBA" id="ARBA00023015"/>
    </source>
</evidence>
<dbReference type="Pfam" id="PF03466">
    <property type="entry name" value="LysR_substrate"/>
    <property type="match status" value="1"/>
</dbReference>
<dbReference type="EMBL" id="JACHHK010000003">
    <property type="protein sequence ID" value="MBB5182966.1"/>
    <property type="molecule type" value="Genomic_DNA"/>
</dbReference>